<dbReference type="EMBL" id="LWUJ01000010">
    <property type="protein sequence ID" value="OAL10621.1"/>
    <property type="molecule type" value="Genomic_DNA"/>
</dbReference>
<name>A0A1A9QF34_9MOLU</name>
<dbReference type="RefSeq" id="WP_187149856.1">
    <property type="nucleotide sequence ID" value="NZ_LWUJ01000010.1"/>
</dbReference>
<keyword evidence="1" id="KW-0472">Membrane</keyword>
<evidence type="ECO:0000313" key="3">
    <source>
        <dbReference type="Proteomes" id="UP000077623"/>
    </source>
</evidence>
<evidence type="ECO:0000256" key="1">
    <source>
        <dbReference type="SAM" id="Phobius"/>
    </source>
</evidence>
<dbReference type="AlphaFoldDB" id="A0A1A9QF34"/>
<keyword evidence="3" id="KW-1185">Reference proteome</keyword>
<proteinExistence type="predicted"/>
<reference evidence="3" key="1">
    <citation type="submission" date="2016-04" db="EMBL/GenBank/DDBJ databases">
        <authorList>
            <person name="Quiroz-Castaneda R.E."/>
            <person name="Martinez-Ocampo F."/>
        </authorList>
    </citation>
    <scope>NUCLEOTIDE SEQUENCE [LARGE SCALE GENOMIC DNA]</scope>
    <source>
        <strain evidence="3">INIFAP01</strain>
    </source>
</reference>
<accession>A0A1A9QF34</accession>
<keyword evidence="1" id="KW-0812">Transmembrane</keyword>
<evidence type="ECO:0000313" key="2">
    <source>
        <dbReference type="EMBL" id="OAL10621.1"/>
    </source>
</evidence>
<dbReference type="Proteomes" id="UP000077623">
    <property type="component" value="Unassembled WGS sequence"/>
</dbReference>
<feature type="transmembrane region" description="Helical" evidence="1">
    <location>
        <begin position="12"/>
        <end position="29"/>
    </location>
</feature>
<keyword evidence="1" id="KW-1133">Transmembrane helix</keyword>
<sequence>MTLKGSRTVKNMVVIGGTVSTVAFGFSMVSSKASMSKIHNLSYSTDKVGKNITTISNFDQIEDFEFANGCKFLFYKKGDKDAFKNGEVKGARSFSSGENNNQEEIIKKVQDNKQNCTKDRFIYSEI</sequence>
<comment type="caution">
    <text evidence="2">The sequence shown here is derived from an EMBL/GenBank/DDBJ whole genome shotgun (WGS) entry which is preliminary data.</text>
</comment>
<organism evidence="2 3">
    <name type="scientific">Candidatus Mycoplasma haematobovis</name>
    <dbReference type="NCBI Taxonomy" id="432608"/>
    <lineage>
        <taxon>Bacteria</taxon>
        <taxon>Bacillati</taxon>
        <taxon>Mycoplasmatota</taxon>
        <taxon>Mollicutes</taxon>
        <taxon>Mycoplasmataceae</taxon>
        <taxon>Mycoplasma</taxon>
    </lineage>
</organism>
<gene>
    <name evidence="2" type="ORF">A6V39_00955</name>
</gene>
<protein>
    <submittedName>
        <fullName evidence="2">Uncharacterized protein</fullName>
    </submittedName>
</protein>